<dbReference type="RefSeq" id="WP_052554750.1">
    <property type="nucleotide sequence ID" value="NZ_JMCC02000084.1"/>
</dbReference>
<dbReference type="Proteomes" id="UP000031599">
    <property type="component" value="Unassembled WGS sequence"/>
</dbReference>
<keyword evidence="1" id="KW-0812">Transmembrane</keyword>
<feature type="domain" description="CHASE2" evidence="2">
    <location>
        <begin position="46"/>
        <end position="284"/>
    </location>
</feature>
<sequence length="698" mass="76429">MAKARIETRTDRRAASPREFGILVRVAMVICGALLLVMLLDKVGLVGAIDSQLRERWVQLGEAAGRPRPTNSKVLLIAADHDTVADPEWGWGPPPWPASRLEQLIEHIEPGGPVLLAEVGHTRMFESGPALDQVLAAHPEVEMLITRDAAERSSPWAGGGLEAGDMVLGKDSRLHLIVRAGSIGPIGERLPVAWMVPTSRLPVVPAYQVAADQVPPSTFYARIVLLGVTDPAYEMLLDTPVGRLSPAEIEAHALAGQADGAVWEPLIENVYLLYALGAGLALLWLWLFVRLRGAAAAVMVFASCVLILVLDFACYQRGWYRLGSAHALLTLAAVAVSYWAHEATETFIGLRQLRARVLRDATGGGGASDSEPDDVGFWDDLAELGAEYAQETIGGAAASTVIEREGNTWRLRVRASARLDPDSHAFVAGREGLDLRRAPFRTPWLTLRAGWAVDVVPSGPHVGRRKTLIVPLEDDGELLGLWLVHMLEDVALERDDCETFEGLGRQMAGALVRRRERVALRDQATNARLRDHVETIVGGLRLLRDEHRWALELLEQLPVRALIATVWGEIEFIDPRLQADLKRRYPGVFSPDTPDDNLRTVLARLTGKSIEHANRLMRKVINDGHEIELDATPGIEDPGDDVWVLSRIRSKRGIDLPGFKPAVHEHILLMARSSAPAQTIRTRSGGLLRVLRGGSGES</sequence>
<evidence type="ECO:0000313" key="4">
    <source>
        <dbReference type="Proteomes" id="UP000031599"/>
    </source>
</evidence>
<dbReference type="AlphaFoldDB" id="A0A0C2D1A7"/>
<keyword evidence="1" id="KW-0472">Membrane</keyword>
<feature type="transmembrane region" description="Helical" evidence="1">
    <location>
        <begin position="295"/>
        <end position="315"/>
    </location>
</feature>
<accession>A0A0C2D1A7</accession>
<gene>
    <name evidence="3" type="ORF">DB30_07432</name>
</gene>
<proteinExistence type="predicted"/>
<evidence type="ECO:0000259" key="2">
    <source>
        <dbReference type="SMART" id="SM01080"/>
    </source>
</evidence>
<feature type="transmembrane region" description="Helical" evidence="1">
    <location>
        <begin position="20"/>
        <end position="40"/>
    </location>
</feature>
<comment type="caution">
    <text evidence="3">The sequence shown here is derived from an EMBL/GenBank/DDBJ whole genome shotgun (WGS) entry which is preliminary data.</text>
</comment>
<evidence type="ECO:0000313" key="3">
    <source>
        <dbReference type="EMBL" id="KIG13937.1"/>
    </source>
</evidence>
<dbReference type="InterPro" id="IPR007890">
    <property type="entry name" value="CHASE2"/>
</dbReference>
<feature type="transmembrane region" description="Helical" evidence="1">
    <location>
        <begin position="271"/>
        <end position="289"/>
    </location>
</feature>
<name>A0A0C2D1A7_9BACT</name>
<reference evidence="3 4" key="1">
    <citation type="submission" date="2014-12" db="EMBL/GenBank/DDBJ databases">
        <title>Genome assembly of Enhygromyxa salina DSM 15201.</title>
        <authorList>
            <person name="Sharma G."/>
            <person name="Subramanian S."/>
        </authorList>
    </citation>
    <scope>NUCLEOTIDE SEQUENCE [LARGE SCALE GENOMIC DNA]</scope>
    <source>
        <strain evidence="3 4">DSM 15201</strain>
    </source>
</reference>
<dbReference type="SMART" id="SM01080">
    <property type="entry name" value="CHASE2"/>
    <property type="match status" value="1"/>
</dbReference>
<keyword evidence="1" id="KW-1133">Transmembrane helix</keyword>
<organism evidence="3 4">
    <name type="scientific">Enhygromyxa salina</name>
    <dbReference type="NCBI Taxonomy" id="215803"/>
    <lineage>
        <taxon>Bacteria</taxon>
        <taxon>Pseudomonadati</taxon>
        <taxon>Myxococcota</taxon>
        <taxon>Polyangia</taxon>
        <taxon>Nannocystales</taxon>
        <taxon>Nannocystaceae</taxon>
        <taxon>Enhygromyxa</taxon>
    </lineage>
</organism>
<protein>
    <recommendedName>
        <fullName evidence="2">CHASE2 domain-containing protein</fullName>
    </recommendedName>
</protein>
<evidence type="ECO:0000256" key="1">
    <source>
        <dbReference type="SAM" id="Phobius"/>
    </source>
</evidence>
<dbReference type="EMBL" id="JMCC02000084">
    <property type="protein sequence ID" value="KIG13937.1"/>
    <property type="molecule type" value="Genomic_DNA"/>
</dbReference>